<evidence type="ECO:0000313" key="3">
    <source>
        <dbReference type="Proteomes" id="UP000789595"/>
    </source>
</evidence>
<keyword evidence="3" id="KW-1185">Reference proteome</keyword>
<proteinExistence type="predicted"/>
<feature type="compositionally biased region" description="Basic and acidic residues" evidence="1">
    <location>
        <begin position="312"/>
        <end position="357"/>
    </location>
</feature>
<feature type="region of interest" description="Disordered" evidence="1">
    <location>
        <begin position="267"/>
        <end position="357"/>
    </location>
</feature>
<dbReference type="AlphaFoldDB" id="A0A8J2SA58"/>
<feature type="compositionally biased region" description="Basic residues" evidence="1">
    <location>
        <begin position="179"/>
        <end position="188"/>
    </location>
</feature>
<sequence>MAAGATSDPLALSALKIKDLKTVIEAGALEHKDCLDRADLERRASEAVAQTCAFVATLDLRRLEVAAKVWDARRKQDSDYYESDCSDESGPPGLDTGLDDDDDGPPGLEENGASAGGSAGGSDSEDSDYDSDDSEDSGPPGLEDEEERERAERAARKKAAAAPAPAPAPPLSKSQAKAAKAKRQKMRKQAAFADTLKKGSKVFVTKKGTETIATVVKIHRDDPEELYVTVRDASGQERQTLLSYCREAKGAKAAKAERAARVKAAADAAEQKLRAEEEQERELEKLANALGSKPLVKDKPKPKKKKPPPPPRAKENNGAKDGKTGFRDEKGQGRRDGRQGRRGRLEDEEGQDGRQVE</sequence>
<accession>A0A8J2SA58</accession>
<feature type="compositionally biased region" description="Acidic residues" evidence="1">
    <location>
        <begin position="123"/>
        <end position="147"/>
    </location>
</feature>
<dbReference type="EMBL" id="CAKKNE010000001">
    <property type="protein sequence ID" value="CAH0364474.1"/>
    <property type="molecule type" value="Genomic_DNA"/>
</dbReference>
<evidence type="ECO:0000313" key="2">
    <source>
        <dbReference type="EMBL" id="CAH0364474.1"/>
    </source>
</evidence>
<name>A0A8J2SA58_9STRA</name>
<evidence type="ECO:0000256" key="1">
    <source>
        <dbReference type="SAM" id="MobiDB-lite"/>
    </source>
</evidence>
<protein>
    <submittedName>
        <fullName evidence="2">Uncharacterized protein</fullName>
    </submittedName>
</protein>
<feature type="region of interest" description="Disordered" evidence="1">
    <location>
        <begin position="73"/>
        <end position="192"/>
    </location>
</feature>
<organism evidence="2 3">
    <name type="scientific">Pelagomonas calceolata</name>
    <dbReference type="NCBI Taxonomy" id="35677"/>
    <lineage>
        <taxon>Eukaryota</taxon>
        <taxon>Sar</taxon>
        <taxon>Stramenopiles</taxon>
        <taxon>Ochrophyta</taxon>
        <taxon>Pelagophyceae</taxon>
        <taxon>Pelagomonadales</taxon>
        <taxon>Pelagomonadaceae</taxon>
        <taxon>Pelagomonas</taxon>
    </lineage>
</organism>
<dbReference type="OrthoDB" id="10637263at2759"/>
<dbReference type="Proteomes" id="UP000789595">
    <property type="component" value="Unassembled WGS sequence"/>
</dbReference>
<reference evidence="2" key="1">
    <citation type="submission" date="2021-11" db="EMBL/GenBank/DDBJ databases">
        <authorList>
            <consortium name="Genoscope - CEA"/>
            <person name="William W."/>
        </authorList>
    </citation>
    <scope>NUCLEOTIDE SEQUENCE</scope>
</reference>
<comment type="caution">
    <text evidence="2">The sequence shown here is derived from an EMBL/GenBank/DDBJ whole genome shotgun (WGS) entry which is preliminary data.</text>
</comment>
<gene>
    <name evidence="2" type="ORF">PECAL_1P08370</name>
</gene>